<keyword evidence="10" id="KW-0408">Iron</keyword>
<evidence type="ECO:0000256" key="6">
    <source>
        <dbReference type="ARBA" id="ARBA00022692"/>
    </source>
</evidence>
<evidence type="ECO:0000256" key="13">
    <source>
        <dbReference type="SAM" id="Phobius"/>
    </source>
</evidence>
<dbReference type="RefSeq" id="WP_233375688.1">
    <property type="nucleotide sequence ID" value="NZ_JAJTWU010000021.1"/>
</dbReference>
<evidence type="ECO:0000256" key="2">
    <source>
        <dbReference type="ARBA" id="ARBA00004651"/>
    </source>
</evidence>
<sequence>MSFNADRPAPIRLRQGPHPAALRALHWGVALAVLAEFTLALARMAAESDSWRHGLMAWHQPLGLLIGAATLLRLGTRLRLRLARWQGSRWIAWTSAGLHGLSYLLLLALPLVGLALANARGHAVSLPLLGTLPRLMARDLDLADTLEDAHATLAWLLLGLIALHAAAAAWHQWVRRDGLLDAMWPASR</sequence>
<dbReference type="Pfam" id="PF01292">
    <property type="entry name" value="Ni_hydr_CYTB"/>
    <property type="match status" value="1"/>
</dbReference>
<comment type="similarity">
    <text evidence="12">Belongs to the cytochrome b561 family.</text>
</comment>
<dbReference type="InterPro" id="IPR011577">
    <property type="entry name" value="Cyt_b561_bac/Ni-Hgenase"/>
</dbReference>
<evidence type="ECO:0000256" key="8">
    <source>
        <dbReference type="ARBA" id="ARBA00022982"/>
    </source>
</evidence>
<feature type="transmembrane region" description="Helical" evidence="13">
    <location>
        <begin position="149"/>
        <end position="170"/>
    </location>
</feature>
<keyword evidence="16" id="KW-1185">Reference proteome</keyword>
<dbReference type="EMBL" id="JAJTWU010000021">
    <property type="protein sequence ID" value="MCE4558215.1"/>
    <property type="molecule type" value="Genomic_DNA"/>
</dbReference>
<keyword evidence="8" id="KW-0249">Electron transport</keyword>
<evidence type="ECO:0000256" key="11">
    <source>
        <dbReference type="ARBA" id="ARBA00023136"/>
    </source>
</evidence>
<evidence type="ECO:0000259" key="14">
    <source>
        <dbReference type="Pfam" id="PF01292"/>
    </source>
</evidence>
<keyword evidence="4" id="KW-1003">Cell membrane</keyword>
<evidence type="ECO:0000256" key="5">
    <source>
        <dbReference type="ARBA" id="ARBA00022617"/>
    </source>
</evidence>
<reference evidence="15 16" key="1">
    <citation type="submission" date="2021-12" db="EMBL/GenBank/DDBJ databases">
        <title>Genome seq of P8.</title>
        <authorList>
            <person name="Seo T."/>
        </authorList>
    </citation>
    <scope>NUCLEOTIDE SEQUENCE [LARGE SCALE GENOMIC DNA]</scope>
    <source>
        <strain evidence="15 16">P8</strain>
    </source>
</reference>
<evidence type="ECO:0000256" key="12">
    <source>
        <dbReference type="ARBA" id="ARBA00037975"/>
    </source>
</evidence>
<gene>
    <name evidence="15" type="ORF">LXT13_27955</name>
</gene>
<dbReference type="Proteomes" id="UP001200741">
    <property type="component" value="Unassembled WGS sequence"/>
</dbReference>
<protein>
    <submittedName>
        <fullName evidence="15">Cytochrome b/b6 domain-containing protein</fullName>
    </submittedName>
</protein>
<organism evidence="15 16">
    <name type="scientific">Pelomonas cellulosilytica</name>
    <dbReference type="NCBI Taxonomy" id="2906762"/>
    <lineage>
        <taxon>Bacteria</taxon>
        <taxon>Pseudomonadati</taxon>
        <taxon>Pseudomonadota</taxon>
        <taxon>Betaproteobacteria</taxon>
        <taxon>Burkholderiales</taxon>
        <taxon>Sphaerotilaceae</taxon>
        <taxon>Roseateles</taxon>
    </lineage>
</organism>
<dbReference type="InterPro" id="IPR052168">
    <property type="entry name" value="Cytochrome_b561_oxidase"/>
</dbReference>
<comment type="caution">
    <text evidence="15">The sequence shown here is derived from an EMBL/GenBank/DDBJ whole genome shotgun (WGS) entry which is preliminary data.</text>
</comment>
<dbReference type="SUPFAM" id="SSF81342">
    <property type="entry name" value="Transmembrane di-heme cytochromes"/>
    <property type="match status" value="1"/>
</dbReference>
<name>A0ABS8Y2F4_9BURK</name>
<evidence type="ECO:0000313" key="16">
    <source>
        <dbReference type="Proteomes" id="UP001200741"/>
    </source>
</evidence>
<dbReference type="PANTHER" id="PTHR30529">
    <property type="entry name" value="CYTOCHROME B561"/>
    <property type="match status" value="1"/>
</dbReference>
<keyword evidence="5" id="KW-0349">Heme</keyword>
<comment type="subcellular location">
    <subcellularLocation>
        <location evidence="2">Cell membrane</location>
        <topology evidence="2">Multi-pass membrane protein</topology>
    </subcellularLocation>
</comment>
<accession>A0ABS8Y2F4</accession>
<evidence type="ECO:0000256" key="9">
    <source>
        <dbReference type="ARBA" id="ARBA00022989"/>
    </source>
</evidence>
<evidence type="ECO:0000256" key="4">
    <source>
        <dbReference type="ARBA" id="ARBA00022475"/>
    </source>
</evidence>
<dbReference type="PANTHER" id="PTHR30529:SF3">
    <property type="entry name" value="CYTOCHROME B561 HOMOLOG 1"/>
    <property type="match status" value="1"/>
</dbReference>
<keyword evidence="3" id="KW-0813">Transport</keyword>
<feature type="transmembrane region" description="Helical" evidence="13">
    <location>
        <begin position="21"/>
        <end position="45"/>
    </location>
</feature>
<dbReference type="InterPro" id="IPR016174">
    <property type="entry name" value="Di-haem_cyt_TM"/>
</dbReference>
<feature type="transmembrane region" description="Helical" evidence="13">
    <location>
        <begin position="57"/>
        <end position="75"/>
    </location>
</feature>
<evidence type="ECO:0000313" key="15">
    <source>
        <dbReference type="EMBL" id="MCE4558215.1"/>
    </source>
</evidence>
<evidence type="ECO:0000256" key="3">
    <source>
        <dbReference type="ARBA" id="ARBA00022448"/>
    </source>
</evidence>
<proteinExistence type="inferred from homology"/>
<keyword evidence="11 13" id="KW-0472">Membrane</keyword>
<keyword evidence="9 13" id="KW-1133">Transmembrane helix</keyword>
<keyword evidence="6 13" id="KW-0812">Transmembrane</keyword>
<feature type="transmembrane region" description="Helical" evidence="13">
    <location>
        <begin position="96"/>
        <end position="117"/>
    </location>
</feature>
<comment type="cofactor">
    <cofactor evidence="1">
        <name>heme b</name>
        <dbReference type="ChEBI" id="CHEBI:60344"/>
    </cofactor>
</comment>
<keyword evidence="7" id="KW-0479">Metal-binding</keyword>
<feature type="domain" description="Cytochrome b561 bacterial/Ni-hydrogenase" evidence="14">
    <location>
        <begin position="18"/>
        <end position="185"/>
    </location>
</feature>
<evidence type="ECO:0000256" key="1">
    <source>
        <dbReference type="ARBA" id="ARBA00001970"/>
    </source>
</evidence>
<evidence type="ECO:0000256" key="10">
    <source>
        <dbReference type="ARBA" id="ARBA00023004"/>
    </source>
</evidence>
<evidence type="ECO:0000256" key="7">
    <source>
        <dbReference type="ARBA" id="ARBA00022723"/>
    </source>
</evidence>